<dbReference type="InterPro" id="IPR036378">
    <property type="entry name" value="FAS1_dom_sf"/>
</dbReference>
<evidence type="ECO:0000313" key="1">
    <source>
        <dbReference type="EMBL" id="GAA4913303.1"/>
    </source>
</evidence>
<dbReference type="SUPFAM" id="SSF82153">
    <property type="entry name" value="FAS1 domain"/>
    <property type="match status" value="1"/>
</dbReference>
<organism evidence="1 2">
    <name type="scientific">Mucilaginibacter defluvii</name>
    <dbReference type="NCBI Taxonomy" id="1196019"/>
    <lineage>
        <taxon>Bacteria</taxon>
        <taxon>Pseudomonadati</taxon>
        <taxon>Bacteroidota</taxon>
        <taxon>Sphingobacteriia</taxon>
        <taxon>Sphingobacteriales</taxon>
        <taxon>Sphingobacteriaceae</taxon>
        <taxon>Mucilaginibacter</taxon>
    </lineage>
</organism>
<dbReference type="RefSeq" id="WP_345330498.1">
    <property type="nucleotide sequence ID" value="NZ_BAABJI010000002.1"/>
</dbReference>
<keyword evidence="2" id="KW-1185">Reference proteome</keyword>
<name>A0ABP9FRT4_9SPHI</name>
<proteinExistence type="predicted"/>
<reference evidence="2" key="1">
    <citation type="journal article" date="2019" name="Int. J. Syst. Evol. Microbiol.">
        <title>The Global Catalogue of Microorganisms (GCM) 10K type strain sequencing project: providing services to taxonomists for standard genome sequencing and annotation.</title>
        <authorList>
            <consortium name="The Broad Institute Genomics Platform"/>
            <consortium name="The Broad Institute Genome Sequencing Center for Infectious Disease"/>
            <person name="Wu L."/>
            <person name="Ma J."/>
        </authorList>
    </citation>
    <scope>NUCLEOTIDE SEQUENCE [LARGE SCALE GENOMIC DNA]</scope>
    <source>
        <strain evidence="2">JCM 18283</strain>
    </source>
</reference>
<gene>
    <name evidence="1" type="ORF">GCM10023313_15680</name>
</gene>
<comment type="caution">
    <text evidence="1">The sequence shown here is derived from an EMBL/GenBank/DDBJ whole genome shotgun (WGS) entry which is preliminary data.</text>
</comment>
<dbReference type="PROSITE" id="PS51257">
    <property type="entry name" value="PROKAR_LIPOPROTEIN"/>
    <property type="match status" value="1"/>
</dbReference>
<evidence type="ECO:0000313" key="2">
    <source>
        <dbReference type="Proteomes" id="UP001501436"/>
    </source>
</evidence>
<dbReference type="Gene3D" id="2.30.180.10">
    <property type="entry name" value="FAS1 domain"/>
    <property type="match status" value="1"/>
</dbReference>
<sequence>MIKNLKTISFVCVGLLLVLAGCKRDEYYIDGGKAQADYPGSMFEYLEQKPVPFDTIAQVVKLAGMEDVFRNEDFTFFAPDDDVVKRTIGSYTSGGLNRELFLLGRDTVKQLSDISPVVWRKYLMRYMFKGVNRLKDYPQIDLNLQSQYPGQLYYTYGNDVCNIGVIYGDANGVKYIGPRKLNMIYVPDISNPNFATFINPISSSDIKPRNGVVHTLAYSGATLGYSYSEFINDVYFTGLTSSSN</sequence>
<dbReference type="Proteomes" id="UP001501436">
    <property type="component" value="Unassembled WGS sequence"/>
</dbReference>
<dbReference type="EMBL" id="BAABJI010000002">
    <property type="protein sequence ID" value="GAA4913303.1"/>
    <property type="molecule type" value="Genomic_DNA"/>
</dbReference>
<protein>
    <submittedName>
        <fullName evidence="1">Fasciclin domain-containing protein</fullName>
    </submittedName>
</protein>
<accession>A0ABP9FRT4</accession>